<evidence type="ECO:0000313" key="1">
    <source>
        <dbReference type="EMBL" id="NEU77373.1"/>
    </source>
</evidence>
<sequence>MLNRWFHFPQVFTFSVQAIASHHTNRAIALLFDHKCDRPSGTGGRCDRL</sequence>
<dbReference type="Proteomes" id="UP000031549">
    <property type="component" value="Unassembled WGS sequence"/>
</dbReference>
<dbReference type="EMBL" id="JTCM02000186">
    <property type="protein sequence ID" value="NEU77373.1"/>
    <property type="molecule type" value="Genomic_DNA"/>
</dbReference>
<evidence type="ECO:0000313" key="2">
    <source>
        <dbReference type="Proteomes" id="UP000031549"/>
    </source>
</evidence>
<gene>
    <name evidence="1" type="ORF">PI95_034120</name>
</gene>
<dbReference type="AlphaFoldDB" id="A0A846HKT8"/>
<keyword evidence="2" id="KW-1185">Reference proteome</keyword>
<dbReference type="RefSeq" id="WP_163519454.1">
    <property type="nucleotide sequence ID" value="NZ_JTCM02000186.1"/>
</dbReference>
<proteinExistence type="predicted"/>
<name>A0A846HKT8_9CYAN</name>
<organism evidence="1 2">
    <name type="scientific">Hassallia byssoidea VB512170</name>
    <dbReference type="NCBI Taxonomy" id="1304833"/>
    <lineage>
        <taxon>Bacteria</taxon>
        <taxon>Bacillati</taxon>
        <taxon>Cyanobacteriota</taxon>
        <taxon>Cyanophyceae</taxon>
        <taxon>Nostocales</taxon>
        <taxon>Tolypothrichaceae</taxon>
        <taxon>Hassallia</taxon>
    </lineage>
</organism>
<comment type="caution">
    <text evidence="1">The sequence shown here is derived from an EMBL/GenBank/DDBJ whole genome shotgun (WGS) entry which is preliminary data.</text>
</comment>
<accession>A0A846HKT8</accession>
<reference evidence="1 2" key="1">
    <citation type="journal article" date="2015" name="Genome Announc.">
        <title>Draft Genome Sequence of Cyanobacterium Hassallia byssoidea Strain VB512170, Isolated from Monuments in India.</title>
        <authorList>
            <person name="Singh D."/>
            <person name="Chandrababunaidu M.M."/>
            <person name="Panda A."/>
            <person name="Sen D."/>
            <person name="Bhattacharyya S."/>
            <person name="Adhikary S.P."/>
            <person name="Tripathy S."/>
        </authorList>
    </citation>
    <scope>NUCLEOTIDE SEQUENCE [LARGE SCALE GENOMIC DNA]</scope>
    <source>
        <strain evidence="1 2">VB512170</strain>
    </source>
</reference>
<protein>
    <submittedName>
        <fullName evidence="1">Uncharacterized protein</fullName>
    </submittedName>
</protein>